<feature type="region of interest" description="Disordered" evidence="1">
    <location>
        <begin position="40"/>
        <end position="83"/>
    </location>
</feature>
<dbReference type="GeneID" id="28248296"/>
<dbReference type="EMBL" id="CP015230">
    <property type="protein sequence ID" value="ANP39267.1"/>
    <property type="molecule type" value="Genomic_DNA"/>
</dbReference>
<feature type="transmembrane region" description="Helical" evidence="2">
    <location>
        <begin position="116"/>
        <end position="135"/>
    </location>
</feature>
<evidence type="ECO:0000256" key="2">
    <source>
        <dbReference type="SAM" id="Phobius"/>
    </source>
</evidence>
<keyword evidence="2" id="KW-1133">Transmembrane helix</keyword>
<dbReference type="Proteomes" id="UP000013243">
    <property type="component" value="Chromosome"/>
</dbReference>
<evidence type="ECO:0008006" key="5">
    <source>
        <dbReference type="Google" id="ProtNLM"/>
    </source>
</evidence>
<keyword evidence="2" id="KW-0472">Membrane</keyword>
<sequence length="140" mass="14975">MTVMLERLRQLDAARKRGDLTDAQYADARSKLLSMVEDAEVEPAGPRARGPAAVKAARPRPRPAATSSARRAAPMVAPQSDPAESHDMSFFWGLILVGLCAAGLMTFLIGRLIGDITIALTLAVTVFAAVVIAAFQRMQN</sequence>
<evidence type="ECO:0000256" key="1">
    <source>
        <dbReference type="SAM" id="MobiDB-lite"/>
    </source>
</evidence>
<feature type="compositionally biased region" description="Low complexity" evidence="1">
    <location>
        <begin position="63"/>
        <end position="74"/>
    </location>
</feature>
<keyword evidence="2" id="KW-0812">Transmembrane</keyword>
<dbReference type="STRING" id="1265309.K529_000650"/>
<accession>A0A1B0ZYE1</accession>
<organism evidence="3 4">
    <name type="scientific">Tritonibacter mobilis F1926</name>
    <dbReference type="NCBI Taxonomy" id="1265309"/>
    <lineage>
        <taxon>Bacteria</taxon>
        <taxon>Pseudomonadati</taxon>
        <taxon>Pseudomonadota</taxon>
        <taxon>Alphaproteobacteria</taxon>
        <taxon>Rhodobacterales</taxon>
        <taxon>Paracoccaceae</taxon>
        <taxon>Tritonibacter</taxon>
    </lineage>
</organism>
<dbReference type="KEGG" id="rmb:K529_000650"/>
<name>A0A1B0ZYE1_9RHOB</name>
<dbReference type="RefSeq" id="WP_046002202.1">
    <property type="nucleotide sequence ID" value="NZ_CP015230.1"/>
</dbReference>
<evidence type="ECO:0000313" key="4">
    <source>
        <dbReference type="Proteomes" id="UP000013243"/>
    </source>
</evidence>
<reference evidence="3 4" key="1">
    <citation type="journal article" date="2016" name="ISME J.">
        <title>Global occurrence and heterogeneity of the Roseobacter-clade species Ruegeria mobilis.</title>
        <authorList>
            <person name="Sonnenschein E."/>
            <person name="Gram L."/>
        </authorList>
    </citation>
    <scope>NUCLEOTIDE SEQUENCE [LARGE SCALE GENOMIC DNA]</scope>
    <source>
        <strain evidence="3 4">F1926</strain>
    </source>
</reference>
<feature type="compositionally biased region" description="Low complexity" evidence="1">
    <location>
        <begin position="43"/>
        <end position="56"/>
    </location>
</feature>
<gene>
    <name evidence="3" type="ORF">K529_000650</name>
</gene>
<evidence type="ECO:0000313" key="3">
    <source>
        <dbReference type="EMBL" id="ANP39267.1"/>
    </source>
</evidence>
<dbReference type="AlphaFoldDB" id="A0A1B0ZYE1"/>
<protein>
    <recommendedName>
        <fullName evidence="5">SHOCT domain-containing protein</fullName>
    </recommendedName>
</protein>
<feature type="transmembrane region" description="Helical" evidence="2">
    <location>
        <begin position="90"/>
        <end position="110"/>
    </location>
</feature>
<proteinExistence type="predicted"/>
<dbReference type="OrthoDB" id="7859575at2"/>